<keyword evidence="5 7" id="KW-1133">Transmembrane helix</keyword>
<evidence type="ECO:0000256" key="1">
    <source>
        <dbReference type="ARBA" id="ARBA00004141"/>
    </source>
</evidence>
<evidence type="ECO:0000256" key="4">
    <source>
        <dbReference type="ARBA" id="ARBA00022840"/>
    </source>
</evidence>
<dbReference type="SUPFAM" id="SSF52540">
    <property type="entry name" value="P-loop containing nucleoside triphosphate hydrolases"/>
    <property type="match status" value="2"/>
</dbReference>
<evidence type="ECO:0000256" key="3">
    <source>
        <dbReference type="ARBA" id="ARBA00022741"/>
    </source>
</evidence>
<evidence type="ECO:0000256" key="7">
    <source>
        <dbReference type="SAM" id="Phobius"/>
    </source>
</evidence>
<dbReference type="InterPro" id="IPR017871">
    <property type="entry name" value="ABC_transporter-like_CS"/>
</dbReference>
<feature type="domain" description="ABC transporter" evidence="8">
    <location>
        <begin position="489"/>
        <end position="718"/>
    </location>
</feature>
<dbReference type="eggNOG" id="KOG0059">
    <property type="taxonomic scope" value="Eukaryota"/>
</dbReference>
<dbReference type="InterPro" id="IPR026082">
    <property type="entry name" value="ABCA"/>
</dbReference>
<evidence type="ECO:0000313" key="10">
    <source>
        <dbReference type="Proteomes" id="UP000007151"/>
    </source>
</evidence>
<dbReference type="InterPro" id="IPR003593">
    <property type="entry name" value="AAA+_ATPase"/>
</dbReference>
<feature type="transmembrane region" description="Helical" evidence="7">
    <location>
        <begin position="408"/>
        <end position="429"/>
    </location>
</feature>
<evidence type="ECO:0000256" key="5">
    <source>
        <dbReference type="ARBA" id="ARBA00022989"/>
    </source>
</evidence>
<feature type="transmembrane region" description="Helical" evidence="7">
    <location>
        <begin position="362"/>
        <end position="380"/>
    </location>
</feature>
<dbReference type="Pfam" id="PF12698">
    <property type="entry name" value="ABC2_membrane_3"/>
    <property type="match status" value="2"/>
</dbReference>
<keyword evidence="6 7" id="KW-0472">Membrane</keyword>
<protein>
    <submittedName>
        <fullName evidence="9">ATP-binding cassette sub-family A member 3</fullName>
    </submittedName>
</protein>
<feature type="transmembrane region" description="Helical" evidence="7">
    <location>
        <begin position="307"/>
        <end position="330"/>
    </location>
</feature>
<feature type="transmembrane region" description="Helical" evidence="7">
    <location>
        <begin position="845"/>
        <end position="866"/>
    </location>
</feature>
<dbReference type="GO" id="GO:0016887">
    <property type="term" value="F:ATP hydrolysis activity"/>
    <property type="evidence" value="ECO:0007669"/>
    <property type="project" value="InterPro"/>
</dbReference>
<dbReference type="GO" id="GO:0005319">
    <property type="term" value="F:lipid transporter activity"/>
    <property type="evidence" value="ECO:0007669"/>
    <property type="project" value="TreeGrafter"/>
</dbReference>
<dbReference type="KEGG" id="dpl:KGM_202910"/>
<feature type="transmembrane region" description="Helical" evidence="7">
    <location>
        <begin position="1010"/>
        <end position="1032"/>
    </location>
</feature>
<dbReference type="GO" id="GO:0005524">
    <property type="term" value="F:ATP binding"/>
    <property type="evidence" value="ECO:0007669"/>
    <property type="project" value="UniProtKB-KW"/>
</dbReference>
<dbReference type="InterPro" id="IPR027417">
    <property type="entry name" value="P-loop_NTPase"/>
</dbReference>
<dbReference type="PROSITE" id="PS00211">
    <property type="entry name" value="ABC_TRANSPORTER_1"/>
    <property type="match status" value="1"/>
</dbReference>
<dbReference type="InterPro" id="IPR013525">
    <property type="entry name" value="ABC2_TM"/>
</dbReference>
<dbReference type="EMBL" id="AGBW02010485">
    <property type="protein sequence ID" value="OWR48406.1"/>
    <property type="molecule type" value="Genomic_DNA"/>
</dbReference>
<dbReference type="GO" id="GO:0016020">
    <property type="term" value="C:membrane"/>
    <property type="evidence" value="ECO:0007669"/>
    <property type="project" value="UniProtKB-SubCell"/>
</dbReference>
<dbReference type="Proteomes" id="UP000007151">
    <property type="component" value="Unassembled WGS sequence"/>
</dbReference>
<evidence type="ECO:0000256" key="6">
    <source>
        <dbReference type="ARBA" id="ARBA00023136"/>
    </source>
</evidence>
<evidence type="ECO:0000259" key="8">
    <source>
        <dbReference type="PROSITE" id="PS50893"/>
    </source>
</evidence>
<gene>
    <name evidence="9" type="ORF">KGM_202910</name>
</gene>
<comment type="subcellular location">
    <subcellularLocation>
        <location evidence="1">Membrane</location>
        <topology evidence="1">Multi-pass membrane protein</topology>
    </subcellularLocation>
</comment>
<comment type="caution">
    <text evidence="9">The sequence shown here is derived from an EMBL/GenBank/DDBJ whole genome shotgun (WGS) entry which is preliminary data.</text>
</comment>
<dbReference type="InterPro" id="IPR056264">
    <property type="entry name" value="R2_ABCA1-4-like"/>
</dbReference>
<sequence>MNTLGVLMWKHMVVRKRRFIHTTVDILSPLAFFVLLYLFKGYITSGRRSAMSDEFIVQNTEPVDLDKLQGPTAVFYSPDTDLTGLLMDQVGESLHLQRKKYTPGYLEEFGYMPFQNLSDILDANRKLTDTDAIVLFENMNSTWPERLNYTIRMKGDFQTNKVTVNDESLGPHESFGTIYEPFMRLQWAIDTSYLKLLSGSDIKQRVTIQEFPYVRQQEVPAIKNVCNLLPFICWISLLLTFVYVMSKLLEERITGIQELIKMAGVSNFQIYLSHFLNMLPVGVIFCVFGTLVMTLTATPIIPQTSAFLIMIFLILHFMNVMCMAYCSNFLITNTQYSTSVAAVVYIVAELPISLIGKSYPTWARPIVGLLPFMPLHWFWWEVGEMEAYGKGAGFGSIATIHDAGSGSILAAFAFLLVQSVIFLLLGWYLSLINPGPYGQPLPINFLCSSSFWTKKQVVPEETIEEETELAERQDPAYFETPPKDMYPGIRIVNVSKVFPKHRALNKVSLDVYRGEITVLLGHNGAGKTTLMSIITGMMNATEGKVYVEGYDTTTQKSQMRKLLGLCPQHNLFFPDLTIQEHVIFFTMLKGSSYQEAGQSSAKLLQQLGLGDKMSANSSDLSGGMKRRLQLACSLAGEAAVLILDEPTSGLDVETRRELWDLLLSLRGSRTVLLSTHFMEEADALGDRVAALHSGRLVCHATTMHLKKAIGTGYRLSCITVGVPNEPAITSLITSYVPDATLKEQTLNSLSYNLPSKDTSKFPKLFNSLESKKSELGINSIGVGISTLEEVFLKLCSDTSAGLTLDEVDTGPSEPQYEVLTGMNLCARQFVALVRRQLKYLNARRSIFLTVSVLLPISMMLLMTFALNTDKAKEQSDDSVALDLDLYTQPHRRVMVNVEPGTNVRALGDSYPTVDFELTSDVADAIFRTSKKDVFEYNKYLVGIELNETHANALYTTVVRHAAPVSLSMLSNTLATLLLPAADGRVLSTHNDPLQERNSQRLIQPKSSTHAMLWGIVICITVLTTAANYMSLACNERASGTRHLHVLSGCSVEIHWAATLLCHLVLCIVTLALPASIAPLLDEDSTIDAPEFMGAAFVLLVCALLSFLSFTYFLSLFFKESTAGIVAMICLILFGFFTPTLKTATEAVQQNLDSFWDYLVLLVSYTMPPHTCVRGFIKATDDACVNAMCKLNRPDGCKLEGHLTGADLDKCCVQNINPRCYMCFDKHAPMAECAVLLGQFVFYMALVIICENGIPNKLKEMIFNSSYRPTSTSATTMVSAEKQYADEAIALPPRDIPDAVLVSNIYKRYFSVLCKPFVAVKGLSFSVKRGECFGLLGVNGAGKSTTFKMLAGLEYPSKGSIFANGQFMSRSSSKYLHSLGYCPQFFGLDSFLSGHDNLALLLTLKGLSQDDVEREVDTWIRIVGLERYALQAVSGYSGGCARRLSAAASLCPGAPVALLDEPTAGVDVAARRRVWTALRRAAPNRAIIITSHSMDEMEALCSRIGIMVAGRLRALGSAAELRATHASGHAVRLKLSSPLTDADVHITLALSRPAETDSTVSDIARLKATLHDMFECTLRDEHKTMLHYHINETLRYSQLFTQLEQLKRDFPSLVEDYDITETTLEEVFLTLAREQEEEAYEARV</sequence>
<feature type="transmembrane region" description="Helical" evidence="7">
    <location>
        <begin position="275"/>
        <end position="295"/>
    </location>
</feature>
<keyword evidence="2 7" id="KW-0812">Transmembrane</keyword>
<dbReference type="Pfam" id="PF00005">
    <property type="entry name" value="ABC_tran"/>
    <property type="match status" value="2"/>
</dbReference>
<keyword evidence="10" id="KW-1185">Reference proteome</keyword>
<dbReference type="FunFam" id="3.40.50.300:FF:002275">
    <property type="entry name" value="ATP-binding cassette, subfamily A (ABC1), member 16"/>
    <property type="match status" value="1"/>
</dbReference>
<dbReference type="STRING" id="278856.A0A212F3T3"/>
<dbReference type="Pfam" id="PF23321">
    <property type="entry name" value="R1_ABCA1"/>
    <property type="match status" value="1"/>
</dbReference>
<dbReference type="SMART" id="SM00382">
    <property type="entry name" value="AAA"/>
    <property type="match status" value="2"/>
</dbReference>
<reference evidence="9 10" key="1">
    <citation type="journal article" date="2011" name="Cell">
        <title>The monarch butterfly genome yields insights into long-distance migration.</title>
        <authorList>
            <person name="Zhan S."/>
            <person name="Merlin C."/>
            <person name="Boore J.L."/>
            <person name="Reppert S.M."/>
        </authorList>
    </citation>
    <scope>NUCLEOTIDE SEQUENCE [LARGE SCALE GENOMIC DNA]</scope>
    <source>
        <strain evidence="9">F-2</strain>
    </source>
</reference>
<feature type="transmembrane region" description="Helical" evidence="7">
    <location>
        <begin position="1120"/>
        <end position="1140"/>
    </location>
</feature>
<feature type="transmembrane region" description="Helical" evidence="7">
    <location>
        <begin position="1091"/>
        <end position="1113"/>
    </location>
</feature>
<keyword evidence="3" id="KW-0547">Nucleotide-binding</keyword>
<dbReference type="Gene3D" id="3.40.50.300">
    <property type="entry name" value="P-loop containing nucleotide triphosphate hydrolases"/>
    <property type="match status" value="2"/>
</dbReference>
<evidence type="ECO:0000313" key="9">
    <source>
        <dbReference type="EMBL" id="OWR48406.1"/>
    </source>
</evidence>
<keyword evidence="4 9" id="KW-0067">ATP-binding</keyword>
<feature type="transmembrane region" description="Helical" evidence="7">
    <location>
        <begin position="225"/>
        <end position="245"/>
    </location>
</feature>
<feature type="transmembrane region" description="Helical" evidence="7">
    <location>
        <begin position="1053"/>
        <end position="1079"/>
    </location>
</feature>
<feature type="transmembrane region" description="Helical" evidence="7">
    <location>
        <begin position="20"/>
        <end position="39"/>
    </location>
</feature>
<dbReference type="InParanoid" id="A0A212F3T3"/>
<name>A0A212F3T3_DANPL</name>
<dbReference type="InterPro" id="IPR003439">
    <property type="entry name" value="ABC_transporter-like_ATP-bd"/>
</dbReference>
<dbReference type="GO" id="GO:0140359">
    <property type="term" value="F:ABC-type transporter activity"/>
    <property type="evidence" value="ECO:0007669"/>
    <property type="project" value="InterPro"/>
</dbReference>
<evidence type="ECO:0000256" key="2">
    <source>
        <dbReference type="ARBA" id="ARBA00022692"/>
    </source>
</evidence>
<dbReference type="PANTHER" id="PTHR19229">
    <property type="entry name" value="ATP-BINDING CASSETTE TRANSPORTER SUBFAMILY A ABCA"/>
    <property type="match status" value="1"/>
</dbReference>
<accession>A0A212F3T3</accession>
<dbReference type="PROSITE" id="PS50893">
    <property type="entry name" value="ABC_TRANSPORTER_2"/>
    <property type="match status" value="2"/>
</dbReference>
<feature type="domain" description="ABC transporter" evidence="8">
    <location>
        <begin position="1299"/>
        <end position="1533"/>
    </location>
</feature>
<feature type="transmembrane region" description="Helical" evidence="7">
    <location>
        <begin position="336"/>
        <end position="355"/>
    </location>
</feature>
<proteinExistence type="predicted"/>
<dbReference type="CDD" id="cd03263">
    <property type="entry name" value="ABC_subfamily_A"/>
    <property type="match status" value="2"/>
</dbReference>
<organism evidence="9 10">
    <name type="scientific">Danaus plexippus plexippus</name>
    <dbReference type="NCBI Taxonomy" id="278856"/>
    <lineage>
        <taxon>Eukaryota</taxon>
        <taxon>Metazoa</taxon>
        <taxon>Ecdysozoa</taxon>
        <taxon>Arthropoda</taxon>
        <taxon>Hexapoda</taxon>
        <taxon>Insecta</taxon>
        <taxon>Pterygota</taxon>
        <taxon>Neoptera</taxon>
        <taxon>Endopterygota</taxon>
        <taxon>Lepidoptera</taxon>
        <taxon>Glossata</taxon>
        <taxon>Ditrysia</taxon>
        <taxon>Papilionoidea</taxon>
        <taxon>Nymphalidae</taxon>
        <taxon>Danainae</taxon>
        <taxon>Danaini</taxon>
        <taxon>Danaina</taxon>
        <taxon>Danaus</taxon>
        <taxon>Danaus</taxon>
    </lineage>
</organism>
<dbReference type="PANTHER" id="PTHR19229:SF250">
    <property type="entry name" value="ABC TRANSPORTER DOMAIN-CONTAINING PROTEIN-RELATED"/>
    <property type="match status" value="1"/>
</dbReference>